<evidence type="ECO:0000256" key="1">
    <source>
        <dbReference type="ARBA" id="ARBA00007381"/>
    </source>
</evidence>
<dbReference type="Gene3D" id="3.30.420.40">
    <property type="match status" value="2"/>
</dbReference>
<dbReference type="FunFam" id="3.30.420.40:FF:000046">
    <property type="entry name" value="Chaperone protein HscA"/>
    <property type="match status" value="1"/>
</dbReference>
<keyword evidence="2 5" id="KW-0547">Nucleotide-binding</keyword>
<dbReference type="PROSITE" id="PS00329">
    <property type="entry name" value="HSP70_2"/>
    <property type="match status" value="1"/>
</dbReference>
<dbReference type="PROSITE" id="PS01036">
    <property type="entry name" value="HSP70_3"/>
    <property type="match status" value="1"/>
</dbReference>
<evidence type="ECO:0000313" key="7">
    <source>
        <dbReference type="EMBL" id="ALP40536.1"/>
    </source>
</evidence>
<sequence length="609" mass="64810">MQIAEPGQSAAPHQHKLAVGIDLGTTNSLVATVRSGKAETLTDHDGFDILPSAVHYLAEGVRVGRDAKREAAQDPENTVISVKRLMGKALADVPRDHLPYRFAEGELPNILTRQGPVNPVQVSAEILKALAARGRESLGGELDGVVITVPAYFDDAQRQGTKDATRLAGLHVLRLLNEPTAAAIAYGLDSGQEGVIAVYDLGGGTFDISILRLHRGVFEVMATGGDSALGGDDFDHLLAHWIREQAGVSTLSPGEQRRLLDLACDTKQRLTDEAVVTVAFENWQGEVTRALFDELVQPLVKRTLLACRRALKDAGVEADEVLEVVMVGGSTRVPLVRERVGEFFGRTPLTTIDPDKVVAIGAAVQADILVGNKPDSEMLLLDVIPLSLGLETMGGLAEKVIPRNTTIPVARAQEFTTFKDGQTAMMIHVVQGERELVADCRSLARFTLTGIPPMAAGAAHIRVTFQVDADGLLSVTAMEKSTGVQAEIQVKPSYGLAEGEILSMLHSSILHAADDMAARMLAEQQVEADRVVESLNAALAADGAALLDEGELAALRDQVARLVATRQSGSADEIKAAIEATDGASAEFAARRMDASIRKALAGQNVNKV</sequence>
<dbReference type="SUPFAM" id="SSF100920">
    <property type="entry name" value="Heat shock protein 70kD (HSP70), peptide-binding domain"/>
    <property type="match status" value="1"/>
</dbReference>
<evidence type="ECO:0000256" key="4">
    <source>
        <dbReference type="ARBA" id="ARBA00023186"/>
    </source>
</evidence>
<dbReference type="PROSITE" id="PS00297">
    <property type="entry name" value="HSP70_1"/>
    <property type="match status" value="1"/>
</dbReference>
<comment type="function">
    <text evidence="5">Chaperone involved in the maturation of iron-sulfur cluster-containing proteins. Has a low intrinsic ATPase activity which is markedly stimulated by HscB.</text>
</comment>
<dbReference type="InterPro" id="IPR042039">
    <property type="entry name" value="HscA_NBD"/>
</dbReference>
<dbReference type="PANTHER" id="PTHR19375">
    <property type="entry name" value="HEAT SHOCK PROTEIN 70KDA"/>
    <property type="match status" value="1"/>
</dbReference>
<dbReference type="Gene3D" id="2.60.34.10">
    <property type="entry name" value="Substrate Binding Domain Of DNAk, Chain A, domain 1"/>
    <property type="match status" value="1"/>
</dbReference>
<dbReference type="Gene3D" id="1.20.1270.10">
    <property type="match status" value="1"/>
</dbReference>
<dbReference type="Pfam" id="PF00012">
    <property type="entry name" value="HSP70"/>
    <property type="match status" value="1"/>
</dbReference>
<evidence type="ECO:0000256" key="5">
    <source>
        <dbReference type="HAMAP-Rule" id="MF_00679"/>
    </source>
</evidence>
<dbReference type="InterPro" id="IPR043129">
    <property type="entry name" value="ATPase_NBD"/>
</dbReference>
<dbReference type="HAMAP" id="MF_00679">
    <property type="entry name" value="HscA"/>
    <property type="match status" value="1"/>
</dbReference>
<dbReference type="InterPro" id="IPR010236">
    <property type="entry name" value="ISC_FeS_clus_asmbl_HscA"/>
</dbReference>
<dbReference type="InterPro" id="IPR029047">
    <property type="entry name" value="HSP70_peptide-bd_sf"/>
</dbReference>
<dbReference type="KEGG" id="asr:WL1483_1117"/>
<keyword evidence="4 5" id="KW-0143">Chaperone</keyword>
<accession>A0A0S2SFQ4</accession>
<dbReference type="InterPro" id="IPR029048">
    <property type="entry name" value="HSP70_C_sf"/>
</dbReference>
<dbReference type="GO" id="GO:0016887">
    <property type="term" value="F:ATP hydrolysis activity"/>
    <property type="evidence" value="ECO:0007669"/>
    <property type="project" value="UniProtKB-UniRule"/>
</dbReference>
<name>A0A0S2SFQ4_9GAMM</name>
<comment type="similarity">
    <text evidence="1 5 6">Belongs to the heat shock protein 70 family.</text>
</comment>
<dbReference type="SUPFAM" id="SSF53067">
    <property type="entry name" value="Actin-like ATPase domain"/>
    <property type="match status" value="2"/>
</dbReference>
<dbReference type="Gene3D" id="3.90.640.10">
    <property type="entry name" value="Actin, Chain A, domain 4"/>
    <property type="match status" value="1"/>
</dbReference>
<dbReference type="GO" id="GO:0005524">
    <property type="term" value="F:ATP binding"/>
    <property type="evidence" value="ECO:0007669"/>
    <property type="project" value="UniProtKB-KW"/>
</dbReference>
<evidence type="ECO:0000256" key="2">
    <source>
        <dbReference type="ARBA" id="ARBA00022741"/>
    </source>
</evidence>
<evidence type="ECO:0000313" key="8">
    <source>
        <dbReference type="Proteomes" id="UP000058114"/>
    </source>
</evidence>
<dbReference type="NCBIfam" id="NF003520">
    <property type="entry name" value="PRK05183.1"/>
    <property type="match status" value="1"/>
</dbReference>
<dbReference type="PRINTS" id="PR00301">
    <property type="entry name" value="HEATSHOCK70"/>
</dbReference>
<dbReference type="AlphaFoldDB" id="A0A0S2SFQ4"/>
<dbReference type="EMBL" id="CP013067">
    <property type="protein sequence ID" value="ALP40536.1"/>
    <property type="molecule type" value="Genomic_DNA"/>
</dbReference>
<keyword evidence="3 5" id="KW-0067">ATP-binding</keyword>
<dbReference type="NCBIfam" id="TIGR01991">
    <property type="entry name" value="HscA"/>
    <property type="match status" value="1"/>
</dbReference>
<dbReference type="SUPFAM" id="SSF100934">
    <property type="entry name" value="Heat shock protein 70kD (HSP70), C-terminal subdomain"/>
    <property type="match status" value="1"/>
</dbReference>
<gene>
    <name evidence="5 7" type="primary">hscA</name>
    <name evidence="7" type="ORF">WL1483_1117</name>
</gene>
<dbReference type="GO" id="GO:0140662">
    <property type="term" value="F:ATP-dependent protein folding chaperone"/>
    <property type="evidence" value="ECO:0007669"/>
    <property type="project" value="InterPro"/>
</dbReference>
<dbReference type="PATRIC" id="fig|652.5.peg.1186"/>
<dbReference type="Proteomes" id="UP000058114">
    <property type="component" value="Chromosome"/>
</dbReference>
<dbReference type="CDD" id="cd10236">
    <property type="entry name" value="ASKHA_NBD_HSP70_HscA"/>
    <property type="match status" value="1"/>
</dbReference>
<dbReference type="GO" id="GO:0016226">
    <property type="term" value="P:iron-sulfur cluster assembly"/>
    <property type="evidence" value="ECO:0007669"/>
    <property type="project" value="InterPro"/>
</dbReference>
<dbReference type="InterPro" id="IPR018181">
    <property type="entry name" value="Heat_shock_70_CS"/>
</dbReference>
<reference evidence="8" key="1">
    <citation type="submission" date="2015-10" db="EMBL/GenBank/DDBJ databases">
        <title>Complete Genome Sequence of Aeromonas schubertii strain WL1483.</title>
        <authorList>
            <person name="Liu L."/>
        </authorList>
    </citation>
    <scope>NUCLEOTIDE SEQUENCE [LARGE SCALE GENOMIC DNA]</scope>
    <source>
        <strain evidence="8">WL1483</strain>
    </source>
</reference>
<evidence type="ECO:0000256" key="6">
    <source>
        <dbReference type="RuleBase" id="RU003322"/>
    </source>
</evidence>
<reference evidence="7 8" key="2">
    <citation type="journal article" date="2016" name="Genome Announc.">
        <title>Complete Genome Sequence of the Highly Virulent Aeromonas schubertii Strain WL1483, Isolated from Diseased Snakehead Fish (Channa argus) in China.</title>
        <authorList>
            <person name="Liu L."/>
            <person name="Li N."/>
            <person name="Zhang D."/>
            <person name="Fu X."/>
            <person name="Shi C."/>
            <person name="Lin Q."/>
            <person name="Hao G."/>
        </authorList>
    </citation>
    <scope>NUCLEOTIDE SEQUENCE [LARGE SCALE GENOMIC DNA]</scope>
    <source>
        <strain evidence="7 8">WL1483</strain>
    </source>
</reference>
<evidence type="ECO:0000256" key="3">
    <source>
        <dbReference type="ARBA" id="ARBA00022840"/>
    </source>
</evidence>
<proteinExistence type="inferred from homology"/>
<dbReference type="InterPro" id="IPR013126">
    <property type="entry name" value="Hsp_70_fam"/>
</dbReference>
<dbReference type="FunFam" id="2.60.34.10:FF:000005">
    <property type="entry name" value="Chaperone protein HscA homolog"/>
    <property type="match status" value="1"/>
</dbReference>
<dbReference type="GO" id="GO:0051082">
    <property type="term" value="F:unfolded protein binding"/>
    <property type="evidence" value="ECO:0007669"/>
    <property type="project" value="InterPro"/>
</dbReference>
<organism evidence="7 8">
    <name type="scientific">Aeromonas schubertii</name>
    <dbReference type="NCBI Taxonomy" id="652"/>
    <lineage>
        <taxon>Bacteria</taxon>
        <taxon>Pseudomonadati</taxon>
        <taxon>Pseudomonadota</taxon>
        <taxon>Gammaproteobacteria</taxon>
        <taxon>Aeromonadales</taxon>
        <taxon>Aeromonadaceae</taxon>
        <taxon>Aeromonas</taxon>
    </lineage>
</organism>
<protein>
    <recommendedName>
        <fullName evidence="5">Chaperone protein HscA homolog</fullName>
    </recommendedName>
</protein>